<proteinExistence type="predicted"/>
<keyword evidence="1" id="KW-0472">Membrane</keyword>
<keyword evidence="3" id="KW-1185">Reference proteome</keyword>
<protein>
    <submittedName>
        <fullName evidence="2">Uncharacterized protein</fullName>
    </submittedName>
</protein>
<reference evidence="2" key="1">
    <citation type="submission" date="2020-05" db="UniProtKB">
        <authorList>
            <consortium name="EnsemblMetazoa"/>
        </authorList>
    </citation>
    <scope>IDENTIFICATION</scope>
    <source>
        <strain evidence="2">TTRI</strain>
    </source>
</reference>
<accession>A0A1A9UL05</accession>
<evidence type="ECO:0000313" key="2">
    <source>
        <dbReference type="EnsemblMetazoa" id="GAUT007920-PA"/>
    </source>
</evidence>
<evidence type="ECO:0000256" key="1">
    <source>
        <dbReference type="SAM" id="Phobius"/>
    </source>
</evidence>
<organism evidence="2 3">
    <name type="scientific">Glossina austeni</name>
    <name type="common">Savannah tsetse fly</name>
    <dbReference type="NCBI Taxonomy" id="7395"/>
    <lineage>
        <taxon>Eukaryota</taxon>
        <taxon>Metazoa</taxon>
        <taxon>Ecdysozoa</taxon>
        <taxon>Arthropoda</taxon>
        <taxon>Hexapoda</taxon>
        <taxon>Insecta</taxon>
        <taxon>Pterygota</taxon>
        <taxon>Neoptera</taxon>
        <taxon>Endopterygota</taxon>
        <taxon>Diptera</taxon>
        <taxon>Brachycera</taxon>
        <taxon>Muscomorpha</taxon>
        <taxon>Hippoboscoidea</taxon>
        <taxon>Glossinidae</taxon>
        <taxon>Glossina</taxon>
    </lineage>
</organism>
<name>A0A1A9UL05_GLOAU</name>
<feature type="transmembrane region" description="Helical" evidence="1">
    <location>
        <begin position="16"/>
        <end position="38"/>
    </location>
</feature>
<evidence type="ECO:0000313" key="3">
    <source>
        <dbReference type="Proteomes" id="UP000078200"/>
    </source>
</evidence>
<dbReference type="EnsemblMetazoa" id="GAUT007920-RA">
    <property type="protein sequence ID" value="GAUT007920-PA"/>
    <property type="gene ID" value="GAUT007920"/>
</dbReference>
<keyword evidence="1" id="KW-1133">Transmembrane helix</keyword>
<dbReference type="VEuPathDB" id="VectorBase:GAUT007920"/>
<keyword evidence="1" id="KW-0812">Transmembrane</keyword>
<dbReference type="Proteomes" id="UP000078200">
    <property type="component" value="Unassembled WGS sequence"/>
</dbReference>
<sequence>MFSYVTGSNRFHFRLIVFYVYLLLINFRFELLSILLLLPLLCLNFKFYVNTSTRPIIVIISKQQEPLRYYFGNTFDERYYYFSVNSYRRFRSMAVTYKLHNENFFVLLIADHTVCIPAAKTGYKDSAVM</sequence>
<dbReference type="AlphaFoldDB" id="A0A1A9UL05"/>